<evidence type="ECO:0008006" key="3">
    <source>
        <dbReference type="Google" id="ProtNLM"/>
    </source>
</evidence>
<keyword evidence="2" id="KW-1185">Reference proteome</keyword>
<dbReference type="AlphaFoldDB" id="A0ABD5SMX8"/>
<sequence>MSLALTHFAIGAIGATLLLAYLPVRTRYDASIIVASGCWALLPDFWRVTPIYRGVFRELSHSALGNVWWLHAVLDRADPTESARLAAVALGVYFLCTVIYAERRGDGSGVDRERR</sequence>
<dbReference type="RefSeq" id="WP_273739262.1">
    <property type="nucleotide sequence ID" value="NZ_JAQIVI010000231.1"/>
</dbReference>
<organism evidence="1 2">
    <name type="scientific">Natrinema soli</name>
    <dbReference type="NCBI Taxonomy" id="1930624"/>
    <lineage>
        <taxon>Archaea</taxon>
        <taxon>Methanobacteriati</taxon>
        <taxon>Methanobacteriota</taxon>
        <taxon>Stenosarchaea group</taxon>
        <taxon>Halobacteria</taxon>
        <taxon>Halobacteriales</taxon>
        <taxon>Natrialbaceae</taxon>
        <taxon>Natrinema</taxon>
    </lineage>
</organism>
<dbReference type="EMBL" id="JBHSWV010000231">
    <property type="protein sequence ID" value="MFC6766297.1"/>
    <property type="molecule type" value="Genomic_DNA"/>
</dbReference>
<evidence type="ECO:0000313" key="2">
    <source>
        <dbReference type="Proteomes" id="UP001596383"/>
    </source>
</evidence>
<evidence type="ECO:0000313" key="1">
    <source>
        <dbReference type="EMBL" id="MFC6766297.1"/>
    </source>
</evidence>
<reference evidence="1 2" key="1">
    <citation type="journal article" date="2019" name="Int. J. Syst. Evol. Microbiol.">
        <title>The Global Catalogue of Microorganisms (GCM) 10K type strain sequencing project: providing services to taxonomists for standard genome sequencing and annotation.</title>
        <authorList>
            <consortium name="The Broad Institute Genomics Platform"/>
            <consortium name="The Broad Institute Genome Sequencing Center for Infectious Disease"/>
            <person name="Wu L."/>
            <person name="Ma J."/>
        </authorList>
    </citation>
    <scope>NUCLEOTIDE SEQUENCE [LARGE SCALE GENOMIC DNA]</scope>
    <source>
        <strain evidence="1 2">LMG 29247</strain>
    </source>
</reference>
<gene>
    <name evidence="1" type="ORF">ACFQE6_15255</name>
</gene>
<proteinExistence type="predicted"/>
<dbReference type="Proteomes" id="UP001596383">
    <property type="component" value="Unassembled WGS sequence"/>
</dbReference>
<name>A0ABD5SMX8_9EURY</name>
<comment type="caution">
    <text evidence="1">The sequence shown here is derived from an EMBL/GenBank/DDBJ whole genome shotgun (WGS) entry which is preliminary data.</text>
</comment>
<accession>A0ABD5SMX8</accession>
<protein>
    <recommendedName>
        <fullName evidence="3">Membrane-bound metal-dependent hydrolase</fullName>
    </recommendedName>
</protein>